<evidence type="ECO:0000313" key="5">
    <source>
        <dbReference type="EMBL" id="TRM68907.1"/>
    </source>
</evidence>
<dbReference type="Gene3D" id="4.10.240.10">
    <property type="entry name" value="Zn(2)-C6 fungal-type DNA-binding domain"/>
    <property type="match status" value="1"/>
</dbReference>
<reference evidence="5 6" key="1">
    <citation type="journal article" date="2019" name="New Phytol.">
        <title>Comparative genomics reveals unique wood-decay strategies and fruiting body development in the Schizophyllaceae.</title>
        <authorList>
            <person name="Almasi E."/>
            <person name="Sahu N."/>
            <person name="Krizsan K."/>
            <person name="Balint B."/>
            <person name="Kovacs G.M."/>
            <person name="Kiss B."/>
            <person name="Cseklye J."/>
            <person name="Drula E."/>
            <person name="Henrissat B."/>
            <person name="Nagy I."/>
            <person name="Chovatia M."/>
            <person name="Adam C."/>
            <person name="LaButti K."/>
            <person name="Lipzen A."/>
            <person name="Riley R."/>
            <person name="Grigoriev I.V."/>
            <person name="Nagy L.G."/>
        </authorList>
    </citation>
    <scope>NUCLEOTIDE SEQUENCE [LARGE SCALE GENOMIC DNA]</scope>
    <source>
        <strain evidence="5 6">NL-1724</strain>
    </source>
</reference>
<dbReference type="SMART" id="SM00906">
    <property type="entry name" value="Fungal_trans"/>
    <property type="match status" value="1"/>
</dbReference>
<dbReference type="Pfam" id="PF04082">
    <property type="entry name" value="Fungal_trans"/>
    <property type="match status" value="1"/>
</dbReference>
<dbReference type="InterPro" id="IPR036864">
    <property type="entry name" value="Zn2-C6_fun-type_DNA-bd_sf"/>
</dbReference>
<dbReference type="GO" id="GO:0008270">
    <property type="term" value="F:zinc ion binding"/>
    <property type="evidence" value="ECO:0007669"/>
    <property type="project" value="InterPro"/>
</dbReference>
<accession>A0A550CVT9</accession>
<protein>
    <submittedName>
        <fullName evidence="5">Fungal-specific transcription factor domain-containing protein</fullName>
    </submittedName>
</protein>
<dbReference type="STRING" id="97359.A0A550CVT9"/>
<dbReference type="PANTHER" id="PTHR46910">
    <property type="entry name" value="TRANSCRIPTION FACTOR PDR1"/>
    <property type="match status" value="1"/>
</dbReference>
<evidence type="ECO:0000256" key="3">
    <source>
        <dbReference type="SAM" id="MobiDB-lite"/>
    </source>
</evidence>
<dbReference type="EMBL" id="VDMD01000001">
    <property type="protein sequence ID" value="TRM68907.1"/>
    <property type="molecule type" value="Genomic_DNA"/>
</dbReference>
<dbReference type="CDD" id="cd12148">
    <property type="entry name" value="fungal_TF_MHR"/>
    <property type="match status" value="1"/>
</dbReference>
<dbReference type="PROSITE" id="PS50048">
    <property type="entry name" value="ZN2_CY6_FUNGAL_2"/>
    <property type="match status" value="1"/>
</dbReference>
<dbReference type="GO" id="GO:0003677">
    <property type="term" value="F:DNA binding"/>
    <property type="evidence" value="ECO:0007669"/>
    <property type="project" value="InterPro"/>
</dbReference>
<dbReference type="InterPro" id="IPR050987">
    <property type="entry name" value="AtrR-like"/>
</dbReference>
<dbReference type="InterPro" id="IPR007219">
    <property type="entry name" value="XnlR_reg_dom"/>
</dbReference>
<gene>
    <name evidence="5" type="ORF">BD626DRAFT_553597</name>
</gene>
<dbReference type="AlphaFoldDB" id="A0A550CVT9"/>
<feature type="region of interest" description="Disordered" evidence="3">
    <location>
        <begin position="652"/>
        <end position="678"/>
    </location>
</feature>
<dbReference type="GO" id="GO:0006351">
    <property type="term" value="P:DNA-templated transcription"/>
    <property type="evidence" value="ECO:0007669"/>
    <property type="project" value="InterPro"/>
</dbReference>
<comment type="caution">
    <text evidence="5">The sequence shown here is derived from an EMBL/GenBank/DDBJ whole genome shotgun (WGS) entry which is preliminary data.</text>
</comment>
<feature type="region of interest" description="Disordered" evidence="3">
    <location>
        <begin position="94"/>
        <end position="115"/>
    </location>
</feature>
<dbReference type="OrthoDB" id="4456959at2759"/>
<evidence type="ECO:0000259" key="4">
    <source>
        <dbReference type="PROSITE" id="PS50048"/>
    </source>
</evidence>
<proteinExistence type="predicted"/>
<sequence length="829" mass="94392">MASQAQASPSNDQDMLRRKKANRACDYCRKRKARCDADPLSGRTCMNCTLNRVECTFDDTMQKQARNRSYVEALESRMAELQNRVTELETQLIESQESHHPRPATSHDYAGGSSSIAPNSLVAKALSGDERRQAPPPDEQVESWEKTFPHSEEFDPDIDGVIQHMHDMDIGKENITRHMGRSSMAHLIWRALHLRQAEDKHISDRFQFTRRLEYYLPQPWELEISAPARPIFTFPAPDLMHSLVTFYFDNVNSFYPVIHWPTFEAQLYSMVHLEDTGFACVLLVVCAIGSRYSDDPRVLADAEASKHSAGWSYFSQVEMLRKPMIIPPKLHDIQIHCLSVLFMHAASMVVGLHVWTRIGVTIRFAQDAGAHRRRTRKKITIEDELWNRCFWMLVAFDRMTSAILGRACAIQDEEFTIRYPMEVDDEYWDPADPTQAWKQPPGKPALASTFVAWIKLTRIIEMTLRTIYTINRTQLFAGVIEEGWERQAITELDSALNKWQQTLPHHLRYDPDEPNTDYLDRQVFLQAFYSETQILIHKPFITPLENSRPVGLPSLEICTSAARACAHALDVHMRRSGRLLPFNVSTITTCGIVLIVSLWTREKMSDGHSVDRLKYKEINMCMDYLKRMEERWVTAGRFWDLLAGLSTAHRPLGKRRRDDADDANSADSSVYSGGGDRSKAPLRNFMDLLLPTEELVNSGTPSTAATNSTPDFQEWMYSVTGTSIFGDPAAPPANEGMGTTQTDFAHPEAWLKTFSTNRLAEMVGHPQDSTNGPMMDEALGMWASALPGIFDDWPMGMPPTMPDFQADPLPPLFPYTEEPMGNSERPSWF</sequence>
<evidence type="ECO:0000256" key="2">
    <source>
        <dbReference type="ARBA" id="ARBA00023242"/>
    </source>
</evidence>
<keyword evidence="6" id="KW-1185">Reference proteome</keyword>
<dbReference type="PROSITE" id="PS00463">
    <property type="entry name" value="ZN2_CY6_FUNGAL_1"/>
    <property type="match status" value="1"/>
</dbReference>
<dbReference type="SUPFAM" id="SSF57701">
    <property type="entry name" value="Zn2/Cys6 DNA-binding domain"/>
    <property type="match status" value="1"/>
</dbReference>
<keyword evidence="2" id="KW-0539">Nucleus</keyword>
<organism evidence="5 6">
    <name type="scientific">Schizophyllum amplum</name>
    <dbReference type="NCBI Taxonomy" id="97359"/>
    <lineage>
        <taxon>Eukaryota</taxon>
        <taxon>Fungi</taxon>
        <taxon>Dikarya</taxon>
        <taxon>Basidiomycota</taxon>
        <taxon>Agaricomycotina</taxon>
        <taxon>Agaricomycetes</taxon>
        <taxon>Agaricomycetidae</taxon>
        <taxon>Agaricales</taxon>
        <taxon>Schizophyllaceae</taxon>
        <taxon>Schizophyllum</taxon>
    </lineage>
</organism>
<dbReference type="CDD" id="cd00067">
    <property type="entry name" value="GAL4"/>
    <property type="match status" value="1"/>
</dbReference>
<evidence type="ECO:0000313" key="6">
    <source>
        <dbReference type="Proteomes" id="UP000320762"/>
    </source>
</evidence>
<dbReference type="PANTHER" id="PTHR46910:SF38">
    <property type="entry name" value="ZN(2)-C6 FUNGAL-TYPE DOMAIN-CONTAINING PROTEIN"/>
    <property type="match status" value="1"/>
</dbReference>
<feature type="domain" description="Zn(2)-C6 fungal-type" evidence="4">
    <location>
        <begin position="24"/>
        <end position="57"/>
    </location>
</feature>
<dbReference type="Pfam" id="PF00172">
    <property type="entry name" value="Zn_clus"/>
    <property type="match status" value="1"/>
</dbReference>
<dbReference type="GO" id="GO:0000981">
    <property type="term" value="F:DNA-binding transcription factor activity, RNA polymerase II-specific"/>
    <property type="evidence" value="ECO:0007669"/>
    <property type="project" value="InterPro"/>
</dbReference>
<name>A0A550CVT9_9AGAR</name>
<keyword evidence="1" id="KW-0479">Metal-binding</keyword>
<dbReference type="InterPro" id="IPR001138">
    <property type="entry name" value="Zn2Cys6_DnaBD"/>
</dbReference>
<dbReference type="Proteomes" id="UP000320762">
    <property type="component" value="Unassembled WGS sequence"/>
</dbReference>
<dbReference type="SMART" id="SM00066">
    <property type="entry name" value="GAL4"/>
    <property type="match status" value="1"/>
</dbReference>
<evidence type="ECO:0000256" key="1">
    <source>
        <dbReference type="ARBA" id="ARBA00022723"/>
    </source>
</evidence>